<comment type="caution">
    <text evidence="2">The sequence shown here is derived from an EMBL/GenBank/DDBJ whole genome shotgun (WGS) entry which is preliminary data.</text>
</comment>
<evidence type="ECO:0000313" key="3">
    <source>
        <dbReference type="Proteomes" id="UP001248536"/>
    </source>
</evidence>
<name>A0ABU2F1Q1_HALAR</name>
<organism evidence="2 3">
    <name type="scientific">Haloarcula argentinensis</name>
    <dbReference type="NCBI Taxonomy" id="43776"/>
    <lineage>
        <taxon>Archaea</taxon>
        <taxon>Methanobacteriati</taxon>
        <taxon>Methanobacteriota</taxon>
        <taxon>Stenosarchaea group</taxon>
        <taxon>Halobacteria</taxon>
        <taxon>Halobacteriales</taxon>
        <taxon>Haloarculaceae</taxon>
        <taxon>Haloarcula</taxon>
    </lineage>
</organism>
<protein>
    <submittedName>
        <fullName evidence="2">Uncharacterized protein</fullName>
    </submittedName>
</protein>
<reference evidence="2 3" key="1">
    <citation type="submission" date="2022-06" db="EMBL/GenBank/DDBJ databases">
        <title>Haloarcula sp. a new haloarchaeum isolate from saline soil.</title>
        <authorList>
            <person name="Strakova D."/>
            <person name="Galisteo C."/>
            <person name="Sanchez-Porro C."/>
            <person name="Ventosa A."/>
        </authorList>
    </citation>
    <scope>NUCLEOTIDE SEQUENCE [LARGE SCALE GENOMIC DNA]</scope>
    <source>
        <strain evidence="2 3">JCM 15760</strain>
    </source>
</reference>
<feature type="compositionally biased region" description="Low complexity" evidence="1">
    <location>
        <begin position="31"/>
        <end position="55"/>
    </location>
</feature>
<proteinExistence type="predicted"/>
<sequence length="226" mass="25526">MVDTNTLYSAVAISLLIMSAGCSGFVGGSGPTEQTAAPTQTPAATPEPTPKATETLTSEPTAEAIESSNPEPIETESDREELTKTEKFAEFDEDMHRMYRITNRSGVLEETETFPENDTYHVTVNMRDTTNRTKIVTDRRDPLLNYYALVANYNENTRGFDEEDHTYIPDTVNVTFVTEDGEMFETRYIKYVWAWKYSTGDWSMTVYAGKYAGTVKKGPGYHEKWK</sequence>
<evidence type="ECO:0000313" key="2">
    <source>
        <dbReference type="EMBL" id="MDS0254427.1"/>
    </source>
</evidence>
<dbReference type="EMBL" id="JAMQCP010000002">
    <property type="protein sequence ID" value="MDS0254427.1"/>
    <property type="molecule type" value="Genomic_DNA"/>
</dbReference>
<keyword evidence="3" id="KW-1185">Reference proteome</keyword>
<dbReference type="Proteomes" id="UP001248536">
    <property type="component" value="Unassembled WGS sequence"/>
</dbReference>
<accession>A0ABU2F1Q1</accession>
<feature type="region of interest" description="Disordered" evidence="1">
    <location>
        <begin position="29"/>
        <end position="86"/>
    </location>
</feature>
<dbReference type="RefSeq" id="WP_049944090.1">
    <property type="nucleotide sequence ID" value="NZ_BAABDY010000004.1"/>
</dbReference>
<evidence type="ECO:0000256" key="1">
    <source>
        <dbReference type="SAM" id="MobiDB-lite"/>
    </source>
</evidence>
<gene>
    <name evidence="2" type="ORF">NC662_11960</name>
</gene>
<feature type="compositionally biased region" description="Polar residues" evidence="1">
    <location>
        <begin position="56"/>
        <end position="70"/>
    </location>
</feature>